<keyword evidence="2" id="KW-0238">DNA-binding</keyword>
<evidence type="ECO:0000313" key="5">
    <source>
        <dbReference type="EMBL" id="KIZ39709.1"/>
    </source>
</evidence>
<dbReference type="AlphaFoldDB" id="A0A0D7EFZ9"/>
<dbReference type="PANTHER" id="PTHR35790">
    <property type="entry name" value="HTH-TYPE TRANSCRIPTIONAL REGULATOR PCHR"/>
    <property type="match status" value="1"/>
</dbReference>
<accession>A0A0D7EFZ9</accession>
<dbReference type="EMBL" id="JXXE01000402">
    <property type="protein sequence ID" value="KIZ39709.1"/>
    <property type="molecule type" value="Genomic_DNA"/>
</dbReference>
<dbReference type="InterPro" id="IPR052067">
    <property type="entry name" value="Metal_resp_HTH_trans_reg"/>
</dbReference>
<evidence type="ECO:0000313" key="6">
    <source>
        <dbReference type="Proteomes" id="UP000032515"/>
    </source>
</evidence>
<dbReference type="SUPFAM" id="SSF46785">
    <property type="entry name" value="Winged helix' DNA-binding domain"/>
    <property type="match status" value="1"/>
</dbReference>
<dbReference type="Pfam" id="PF12802">
    <property type="entry name" value="MarR_2"/>
    <property type="match status" value="1"/>
</dbReference>
<dbReference type="InterPro" id="IPR036388">
    <property type="entry name" value="WH-like_DNA-bd_sf"/>
</dbReference>
<comment type="caution">
    <text evidence="5">The sequence shown here is derived from an EMBL/GenBank/DDBJ whole genome shotgun (WGS) entry which is preliminary data.</text>
</comment>
<protein>
    <recommendedName>
        <fullName evidence="4">HTH marR-type domain-containing protein</fullName>
    </recommendedName>
</protein>
<evidence type="ECO:0000259" key="4">
    <source>
        <dbReference type="PROSITE" id="PS50995"/>
    </source>
</evidence>
<feature type="domain" description="HTH marR-type" evidence="4">
    <location>
        <begin position="20"/>
        <end position="153"/>
    </location>
</feature>
<name>A0A0D7EFZ9_RHOPL</name>
<dbReference type="OrthoDB" id="8906692at2"/>
<evidence type="ECO:0000256" key="3">
    <source>
        <dbReference type="ARBA" id="ARBA00023163"/>
    </source>
</evidence>
<gene>
    <name evidence="5" type="ORF">OO17_19575</name>
</gene>
<dbReference type="GO" id="GO:0003700">
    <property type="term" value="F:DNA-binding transcription factor activity"/>
    <property type="evidence" value="ECO:0007669"/>
    <property type="project" value="InterPro"/>
</dbReference>
<organism evidence="5 6">
    <name type="scientific">Rhodopseudomonas palustris</name>
    <dbReference type="NCBI Taxonomy" id="1076"/>
    <lineage>
        <taxon>Bacteria</taxon>
        <taxon>Pseudomonadati</taxon>
        <taxon>Pseudomonadota</taxon>
        <taxon>Alphaproteobacteria</taxon>
        <taxon>Hyphomicrobiales</taxon>
        <taxon>Nitrobacteraceae</taxon>
        <taxon>Rhodopseudomonas</taxon>
    </lineage>
</organism>
<dbReference type="InterPro" id="IPR036390">
    <property type="entry name" value="WH_DNA-bd_sf"/>
</dbReference>
<dbReference type="PROSITE" id="PS50995">
    <property type="entry name" value="HTH_MARR_2"/>
    <property type="match status" value="1"/>
</dbReference>
<keyword evidence="1" id="KW-0805">Transcription regulation</keyword>
<dbReference type="RefSeq" id="WP_044414643.1">
    <property type="nucleotide sequence ID" value="NZ_JXXE01000402.1"/>
</dbReference>
<sequence length="167" mass="18778">MGERYPWRRIAPDGHTLSTPDFLTAKVNTLARALKRYSAKAYPEAFDITVTEWRTLAAIVQQQPCAASDLALHLGSDKALIGRLLKKLEQRKLISIAEDPADRRAVVVRTTAAGDAAYRKIMPFAQQRQAALLRLLTEAEREQFWSILNRLIVHVDALSDEDAEIEP</sequence>
<reference evidence="5 6" key="1">
    <citation type="submission" date="2014-11" db="EMBL/GenBank/DDBJ databases">
        <title>Genomics and ecophysiology of heterotrophic nitrogen fixing bacteria isolated from estuarine surface water.</title>
        <authorList>
            <person name="Bentzon-Tilia M."/>
            <person name="Severin I."/>
            <person name="Hansen L.H."/>
            <person name="Riemann L."/>
        </authorList>
    </citation>
    <scope>NUCLEOTIDE SEQUENCE [LARGE SCALE GENOMIC DNA]</scope>
    <source>
        <strain evidence="5 6">BAL398</strain>
    </source>
</reference>
<dbReference type="PANTHER" id="PTHR35790:SF4">
    <property type="entry name" value="HTH-TYPE TRANSCRIPTIONAL REGULATOR PCHR"/>
    <property type="match status" value="1"/>
</dbReference>
<proteinExistence type="predicted"/>
<keyword evidence="3" id="KW-0804">Transcription</keyword>
<evidence type="ECO:0000256" key="2">
    <source>
        <dbReference type="ARBA" id="ARBA00023125"/>
    </source>
</evidence>
<evidence type="ECO:0000256" key="1">
    <source>
        <dbReference type="ARBA" id="ARBA00023015"/>
    </source>
</evidence>
<dbReference type="GO" id="GO:0003677">
    <property type="term" value="F:DNA binding"/>
    <property type="evidence" value="ECO:0007669"/>
    <property type="project" value="UniProtKB-KW"/>
</dbReference>
<dbReference type="PATRIC" id="fig|1076.23.peg.4500"/>
<dbReference type="Gene3D" id="1.10.10.10">
    <property type="entry name" value="Winged helix-like DNA-binding domain superfamily/Winged helix DNA-binding domain"/>
    <property type="match status" value="1"/>
</dbReference>
<dbReference type="SMART" id="SM00347">
    <property type="entry name" value="HTH_MARR"/>
    <property type="match status" value="1"/>
</dbReference>
<dbReference type="Proteomes" id="UP000032515">
    <property type="component" value="Unassembled WGS sequence"/>
</dbReference>
<dbReference type="InterPro" id="IPR000835">
    <property type="entry name" value="HTH_MarR-typ"/>
</dbReference>